<accession>A0A9W2YUQ4</accession>
<evidence type="ECO:0000313" key="2">
    <source>
        <dbReference type="Proteomes" id="UP001165740"/>
    </source>
</evidence>
<evidence type="ECO:0000313" key="4">
    <source>
        <dbReference type="RefSeq" id="XP_055873871.1"/>
    </source>
</evidence>
<name>A0A9W2YUQ4_BIOGL</name>
<protein>
    <submittedName>
        <fullName evidence="3">Uncharacterized protein LOC129922844</fullName>
    </submittedName>
    <submittedName>
        <fullName evidence="4">Uncharacterized protein LOC129924084</fullName>
    </submittedName>
</protein>
<organism evidence="2 3">
    <name type="scientific">Biomphalaria glabrata</name>
    <name type="common">Bloodfluke planorb</name>
    <name type="synonym">Freshwater snail</name>
    <dbReference type="NCBI Taxonomy" id="6526"/>
    <lineage>
        <taxon>Eukaryota</taxon>
        <taxon>Metazoa</taxon>
        <taxon>Spiralia</taxon>
        <taxon>Lophotrochozoa</taxon>
        <taxon>Mollusca</taxon>
        <taxon>Gastropoda</taxon>
        <taxon>Heterobranchia</taxon>
        <taxon>Euthyneura</taxon>
        <taxon>Panpulmonata</taxon>
        <taxon>Hygrophila</taxon>
        <taxon>Lymnaeoidea</taxon>
        <taxon>Planorbidae</taxon>
        <taxon>Biomphalaria</taxon>
    </lineage>
</organism>
<dbReference type="RefSeq" id="XP_055866526.1">
    <property type="nucleotide sequence ID" value="XM_056010551.1"/>
</dbReference>
<proteinExistence type="predicted"/>
<gene>
    <name evidence="3" type="primary">LOC129922844</name>
    <name evidence="4" type="synonym">LOC129924084</name>
</gene>
<dbReference type="Proteomes" id="UP001165740">
    <property type="component" value="Chromosome 14"/>
</dbReference>
<dbReference type="AlphaFoldDB" id="A0A9W2YUQ4"/>
<keyword evidence="1" id="KW-0732">Signal</keyword>
<evidence type="ECO:0000313" key="3">
    <source>
        <dbReference type="RefSeq" id="XP_055866526.1"/>
    </source>
</evidence>
<reference evidence="3 4" key="1">
    <citation type="submission" date="2025-04" db="UniProtKB">
        <authorList>
            <consortium name="RefSeq"/>
        </authorList>
    </citation>
    <scope>IDENTIFICATION</scope>
</reference>
<evidence type="ECO:0000256" key="1">
    <source>
        <dbReference type="SAM" id="SignalP"/>
    </source>
</evidence>
<dbReference type="GeneID" id="129922844"/>
<sequence>MISRDFGIQLFVLTMGMTFSGSFILECPPVNEGAAAIVITYFNRNYNYIFVNEEPRLFYYRNDIMVGYCEVDSVYVCRKIIQGTINAEINFNKNSTEDQYIITIESRTTSKLRNMTSKKFYNEVWRISLGLNALDSKTCDIKFYAIFDDPECFPNISMEHFILTCFLRRVFPEALCDFDIILNNTDSFVGSIDYKQTEIDDGAYYKTSCTLSAMTSTENGKYQITVTMYPNINGIVSDRKYGKSITIFYPERLLVIKDLKKTVLDLIEMLVKQTLKVRTSLVMMTKTS</sequence>
<feature type="signal peptide" evidence="1">
    <location>
        <begin position="1"/>
        <end position="22"/>
    </location>
</feature>
<keyword evidence="2" id="KW-1185">Reference proteome</keyword>
<feature type="chain" id="PRO_5044702470" evidence="1">
    <location>
        <begin position="23"/>
        <end position="288"/>
    </location>
</feature>
<dbReference type="RefSeq" id="XP_055873871.1">
    <property type="nucleotide sequence ID" value="XM_056017896.1"/>
</dbReference>